<evidence type="ECO:0000313" key="3">
    <source>
        <dbReference type="Proteomes" id="UP001054252"/>
    </source>
</evidence>
<proteinExistence type="predicted"/>
<dbReference type="EMBL" id="BPVZ01000050">
    <property type="protein sequence ID" value="GKV18338.1"/>
    <property type="molecule type" value="Genomic_DNA"/>
</dbReference>
<accession>A0AAV5JUK8</accession>
<evidence type="ECO:0000256" key="1">
    <source>
        <dbReference type="SAM" id="MobiDB-lite"/>
    </source>
</evidence>
<name>A0AAV5JUK8_9ROSI</name>
<keyword evidence="3" id="KW-1185">Reference proteome</keyword>
<reference evidence="2 3" key="1">
    <citation type="journal article" date="2021" name="Commun. Biol.">
        <title>The genome of Shorea leprosula (Dipterocarpaceae) highlights the ecological relevance of drought in aseasonal tropical rainforests.</title>
        <authorList>
            <person name="Ng K.K.S."/>
            <person name="Kobayashi M.J."/>
            <person name="Fawcett J.A."/>
            <person name="Hatakeyama M."/>
            <person name="Paape T."/>
            <person name="Ng C.H."/>
            <person name="Ang C.C."/>
            <person name="Tnah L.H."/>
            <person name="Lee C.T."/>
            <person name="Nishiyama T."/>
            <person name="Sese J."/>
            <person name="O'Brien M.J."/>
            <person name="Copetti D."/>
            <person name="Mohd Noor M.I."/>
            <person name="Ong R.C."/>
            <person name="Putra M."/>
            <person name="Sireger I.Z."/>
            <person name="Indrioko S."/>
            <person name="Kosugi Y."/>
            <person name="Izuno A."/>
            <person name="Isagi Y."/>
            <person name="Lee S.L."/>
            <person name="Shimizu K.K."/>
        </authorList>
    </citation>
    <scope>NUCLEOTIDE SEQUENCE [LARGE SCALE GENOMIC DNA]</scope>
    <source>
        <strain evidence="2">214</strain>
    </source>
</reference>
<gene>
    <name evidence="2" type="ORF">SLEP1_g28737</name>
</gene>
<protein>
    <submittedName>
        <fullName evidence="2">Uncharacterized protein</fullName>
    </submittedName>
</protein>
<comment type="caution">
    <text evidence="2">The sequence shown here is derived from an EMBL/GenBank/DDBJ whole genome shotgun (WGS) entry which is preliminary data.</text>
</comment>
<feature type="region of interest" description="Disordered" evidence="1">
    <location>
        <begin position="1"/>
        <end position="43"/>
    </location>
</feature>
<organism evidence="2 3">
    <name type="scientific">Rubroshorea leprosula</name>
    <dbReference type="NCBI Taxonomy" id="152421"/>
    <lineage>
        <taxon>Eukaryota</taxon>
        <taxon>Viridiplantae</taxon>
        <taxon>Streptophyta</taxon>
        <taxon>Embryophyta</taxon>
        <taxon>Tracheophyta</taxon>
        <taxon>Spermatophyta</taxon>
        <taxon>Magnoliopsida</taxon>
        <taxon>eudicotyledons</taxon>
        <taxon>Gunneridae</taxon>
        <taxon>Pentapetalae</taxon>
        <taxon>rosids</taxon>
        <taxon>malvids</taxon>
        <taxon>Malvales</taxon>
        <taxon>Dipterocarpaceae</taxon>
        <taxon>Rubroshorea</taxon>
    </lineage>
</organism>
<dbReference type="Proteomes" id="UP001054252">
    <property type="component" value="Unassembled WGS sequence"/>
</dbReference>
<sequence length="43" mass="4910">MEAPSDSHGSHSLARFCSSSPFFPLQPLERKKKRNPAMPLRNR</sequence>
<dbReference type="AlphaFoldDB" id="A0AAV5JUK8"/>
<evidence type="ECO:0000313" key="2">
    <source>
        <dbReference type="EMBL" id="GKV18338.1"/>
    </source>
</evidence>